<proteinExistence type="predicted"/>
<comment type="caution">
    <text evidence="3">The sequence shown here is derived from an EMBL/GenBank/DDBJ whole genome shotgun (WGS) entry which is preliminary data.</text>
</comment>
<sequence>MKTPVLLAALLALTACSAQAPKASEVASLSTPANASASAGASASAAAKEERPRERLDMTPEDFEALQAPWRQCMAEHGMDQKGRAEPGRPEPAKEDVDKALVECESKDPLPPWEKDSTNPEAVDFANRVVQCLREKGVRYVEVVNEPGATMVSYAFGGPNNDPESITLGLDHVKECEIASSAK</sequence>
<dbReference type="Proteomes" id="UP000239494">
    <property type="component" value="Unassembled WGS sequence"/>
</dbReference>
<name>A0A2T0T2L0_9PSEU</name>
<keyword evidence="4" id="KW-1185">Reference proteome</keyword>
<evidence type="ECO:0008006" key="5">
    <source>
        <dbReference type="Google" id="ProtNLM"/>
    </source>
</evidence>
<feature type="region of interest" description="Disordered" evidence="1">
    <location>
        <begin position="74"/>
        <end position="97"/>
    </location>
</feature>
<evidence type="ECO:0000256" key="1">
    <source>
        <dbReference type="SAM" id="MobiDB-lite"/>
    </source>
</evidence>
<feature type="chain" id="PRO_5038390839" description="LppA-like lipoprotein" evidence="2">
    <location>
        <begin position="21"/>
        <end position="183"/>
    </location>
</feature>
<evidence type="ECO:0000313" key="3">
    <source>
        <dbReference type="EMBL" id="PRY39892.1"/>
    </source>
</evidence>
<feature type="compositionally biased region" description="Low complexity" evidence="1">
    <location>
        <begin position="33"/>
        <end position="46"/>
    </location>
</feature>
<feature type="signal peptide" evidence="2">
    <location>
        <begin position="1"/>
        <end position="20"/>
    </location>
</feature>
<dbReference type="PROSITE" id="PS51257">
    <property type="entry name" value="PROKAR_LIPOPROTEIN"/>
    <property type="match status" value="1"/>
</dbReference>
<gene>
    <name evidence="3" type="ORF">CLV43_107479</name>
</gene>
<evidence type="ECO:0000313" key="4">
    <source>
        <dbReference type="Proteomes" id="UP000239494"/>
    </source>
</evidence>
<feature type="compositionally biased region" description="Basic and acidic residues" evidence="1">
    <location>
        <begin position="47"/>
        <end position="58"/>
    </location>
</feature>
<keyword evidence="2" id="KW-0732">Signal</keyword>
<protein>
    <recommendedName>
        <fullName evidence="5">LppA-like lipoprotein</fullName>
    </recommendedName>
</protein>
<accession>A0A2T0T2L0</accession>
<dbReference type="RefSeq" id="WP_106189772.1">
    <property type="nucleotide sequence ID" value="NZ_PVTF01000007.1"/>
</dbReference>
<dbReference type="AlphaFoldDB" id="A0A2T0T2L0"/>
<feature type="region of interest" description="Disordered" evidence="1">
    <location>
        <begin position="21"/>
        <end position="61"/>
    </location>
</feature>
<dbReference type="EMBL" id="PVTF01000007">
    <property type="protein sequence ID" value="PRY39892.1"/>
    <property type="molecule type" value="Genomic_DNA"/>
</dbReference>
<organism evidence="3 4">
    <name type="scientific">Umezawaea tangerina</name>
    <dbReference type="NCBI Taxonomy" id="84725"/>
    <lineage>
        <taxon>Bacteria</taxon>
        <taxon>Bacillati</taxon>
        <taxon>Actinomycetota</taxon>
        <taxon>Actinomycetes</taxon>
        <taxon>Pseudonocardiales</taxon>
        <taxon>Pseudonocardiaceae</taxon>
        <taxon>Umezawaea</taxon>
    </lineage>
</organism>
<feature type="compositionally biased region" description="Basic and acidic residues" evidence="1">
    <location>
        <begin position="77"/>
        <end position="97"/>
    </location>
</feature>
<dbReference type="OrthoDB" id="3297121at2"/>
<reference evidence="3 4" key="1">
    <citation type="submission" date="2018-03" db="EMBL/GenBank/DDBJ databases">
        <title>Genomic Encyclopedia of Archaeal and Bacterial Type Strains, Phase II (KMG-II): from individual species to whole genera.</title>
        <authorList>
            <person name="Goeker M."/>
        </authorList>
    </citation>
    <scope>NUCLEOTIDE SEQUENCE [LARGE SCALE GENOMIC DNA]</scope>
    <source>
        <strain evidence="3 4">DSM 44720</strain>
    </source>
</reference>
<evidence type="ECO:0000256" key="2">
    <source>
        <dbReference type="SAM" id="SignalP"/>
    </source>
</evidence>